<comment type="subunit">
    <text evidence="11">Monomer.</text>
</comment>
<evidence type="ECO:0000313" key="13">
    <source>
        <dbReference type="EMBL" id="RRQ22231.1"/>
    </source>
</evidence>
<dbReference type="Gene3D" id="3.30.200.70">
    <property type="match status" value="1"/>
</dbReference>
<keyword evidence="14" id="KW-1185">Reference proteome</keyword>
<dbReference type="GO" id="GO:0106310">
    <property type="term" value="F:protein serine kinase activity"/>
    <property type="evidence" value="ECO:0007669"/>
    <property type="project" value="RHEA"/>
</dbReference>
<feature type="active site" evidence="11">
    <location>
        <position position="221"/>
    </location>
</feature>
<dbReference type="OrthoDB" id="5392197at2"/>
<dbReference type="InterPro" id="IPR032882">
    <property type="entry name" value="SrkA/RdoA"/>
</dbReference>
<dbReference type="GO" id="GO:0000287">
    <property type="term" value="F:magnesium ion binding"/>
    <property type="evidence" value="ECO:0007669"/>
    <property type="project" value="UniProtKB-UniRule"/>
</dbReference>
<comment type="cofactor">
    <cofactor evidence="11">
        <name>Mg(2+)</name>
        <dbReference type="ChEBI" id="CHEBI:18420"/>
    </cofactor>
</comment>
<evidence type="ECO:0000256" key="9">
    <source>
        <dbReference type="ARBA" id="ARBA00022842"/>
    </source>
</evidence>
<keyword evidence="1 11" id="KW-0963">Cytoplasm</keyword>
<evidence type="ECO:0000256" key="1">
    <source>
        <dbReference type="ARBA" id="ARBA00022490"/>
    </source>
</evidence>
<name>A0A426QKE5_9GAMM</name>
<gene>
    <name evidence="11" type="primary">srkA</name>
    <name evidence="13" type="ORF">D6C00_09885</name>
</gene>
<dbReference type="GO" id="GO:0004674">
    <property type="term" value="F:protein serine/threonine kinase activity"/>
    <property type="evidence" value="ECO:0007669"/>
    <property type="project" value="UniProtKB-UniRule"/>
</dbReference>
<comment type="catalytic activity">
    <reaction evidence="11">
        <text>L-threonyl-[protein] + ATP = O-phospho-L-threonyl-[protein] + ADP + H(+)</text>
        <dbReference type="Rhea" id="RHEA:46608"/>
        <dbReference type="Rhea" id="RHEA-COMP:11060"/>
        <dbReference type="Rhea" id="RHEA-COMP:11605"/>
        <dbReference type="ChEBI" id="CHEBI:15378"/>
        <dbReference type="ChEBI" id="CHEBI:30013"/>
        <dbReference type="ChEBI" id="CHEBI:30616"/>
        <dbReference type="ChEBI" id="CHEBI:61977"/>
        <dbReference type="ChEBI" id="CHEBI:456216"/>
        <dbReference type="EC" id="2.7.11.1"/>
    </reaction>
</comment>
<dbReference type="AlphaFoldDB" id="A0A426QKE5"/>
<comment type="caution">
    <text evidence="13">The sequence shown here is derived from an EMBL/GenBank/DDBJ whole genome shotgun (WGS) entry which is preliminary data.</text>
</comment>
<feature type="binding site" evidence="11">
    <location>
        <position position="221"/>
    </location>
    <ligand>
        <name>Mg(2+)</name>
        <dbReference type="ChEBI" id="CHEBI:18420"/>
    </ligand>
</feature>
<evidence type="ECO:0000256" key="6">
    <source>
        <dbReference type="ARBA" id="ARBA00022741"/>
    </source>
</evidence>
<evidence type="ECO:0000256" key="3">
    <source>
        <dbReference type="ARBA" id="ARBA00022553"/>
    </source>
</evidence>
<dbReference type="NCBIfam" id="NF008738">
    <property type="entry name" value="PRK11768.1"/>
    <property type="match status" value="1"/>
</dbReference>
<evidence type="ECO:0000256" key="5">
    <source>
        <dbReference type="ARBA" id="ARBA00022723"/>
    </source>
</evidence>
<keyword evidence="9 11" id="KW-0460">Magnesium</keyword>
<dbReference type="SUPFAM" id="SSF56112">
    <property type="entry name" value="Protein kinase-like (PK-like)"/>
    <property type="match status" value="1"/>
</dbReference>
<reference evidence="13 14" key="1">
    <citation type="journal article" date="2010" name="Int. J. Syst. Evol. Microbiol.">
        <title>Thiohalobacter thiocyanaticus gen. nov., sp. nov., a moderately halophilic, sulfur-oxidizing gammaproteobacterium from hypersaline lakes, that utilizes thiocyanate.</title>
        <authorList>
            <person name="Sorokin D.Y."/>
            <person name="Kovaleva O.L."/>
            <person name="Tourova T.P."/>
            <person name="Muyzer G."/>
        </authorList>
    </citation>
    <scope>NUCLEOTIDE SEQUENCE [LARGE SCALE GENOMIC DNA]</scope>
    <source>
        <strain evidence="13 14">Hrh1</strain>
    </source>
</reference>
<dbReference type="EC" id="2.7.11.1" evidence="11"/>
<comment type="similarity">
    <text evidence="11">Belongs to the SrkA/RdoA protein kinase family.</text>
</comment>
<keyword evidence="10 11" id="KW-0346">Stress response</keyword>
<dbReference type="PANTHER" id="PTHR39573:SF1">
    <property type="entry name" value="STRESS RESPONSE KINASE A"/>
    <property type="match status" value="1"/>
</dbReference>
<dbReference type="Pfam" id="PF01636">
    <property type="entry name" value="APH"/>
    <property type="match status" value="1"/>
</dbReference>
<dbReference type="Gene3D" id="1.20.1270.170">
    <property type="match status" value="1"/>
</dbReference>
<evidence type="ECO:0000256" key="8">
    <source>
        <dbReference type="ARBA" id="ARBA00022840"/>
    </source>
</evidence>
<dbReference type="Gene3D" id="1.10.510.10">
    <property type="entry name" value="Transferase(Phosphotransferase) domain 1"/>
    <property type="match status" value="1"/>
</dbReference>
<accession>A0A426QKE5</accession>
<dbReference type="GO" id="GO:0005524">
    <property type="term" value="F:ATP binding"/>
    <property type="evidence" value="ECO:0007669"/>
    <property type="project" value="UniProtKB-UniRule"/>
</dbReference>
<dbReference type="InterPro" id="IPR002575">
    <property type="entry name" value="Aminoglycoside_PTrfase"/>
</dbReference>
<evidence type="ECO:0000256" key="7">
    <source>
        <dbReference type="ARBA" id="ARBA00022777"/>
    </source>
</evidence>
<feature type="active site" description="Proton acceptor" evidence="11">
    <location>
        <position position="204"/>
    </location>
</feature>
<keyword evidence="5 11" id="KW-0479">Metal-binding</keyword>
<evidence type="ECO:0000256" key="11">
    <source>
        <dbReference type="HAMAP-Rule" id="MF_01497"/>
    </source>
</evidence>
<dbReference type="RefSeq" id="WP_125181573.1">
    <property type="nucleotide sequence ID" value="NZ_QZMU01000001.1"/>
</dbReference>
<comment type="subcellular location">
    <subcellularLocation>
        <location evidence="11">Cytoplasm</location>
    </subcellularLocation>
</comment>
<evidence type="ECO:0000313" key="14">
    <source>
        <dbReference type="Proteomes" id="UP000287798"/>
    </source>
</evidence>
<dbReference type="Proteomes" id="UP000287798">
    <property type="component" value="Unassembled WGS sequence"/>
</dbReference>
<comment type="catalytic activity">
    <reaction evidence="11">
        <text>L-seryl-[protein] + ATP = O-phospho-L-seryl-[protein] + ADP + H(+)</text>
        <dbReference type="Rhea" id="RHEA:17989"/>
        <dbReference type="Rhea" id="RHEA-COMP:9863"/>
        <dbReference type="Rhea" id="RHEA-COMP:11604"/>
        <dbReference type="ChEBI" id="CHEBI:15378"/>
        <dbReference type="ChEBI" id="CHEBI:29999"/>
        <dbReference type="ChEBI" id="CHEBI:30616"/>
        <dbReference type="ChEBI" id="CHEBI:83421"/>
        <dbReference type="ChEBI" id="CHEBI:456216"/>
        <dbReference type="EC" id="2.7.11.1"/>
    </reaction>
</comment>
<dbReference type="HAMAP" id="MF_01497">
    <property type="entry name" value="SrkA_kinase"/>
    <property type="match status" value="1"/>
</dbReference>
<dbReference type="PANTHER" id="PTHR39573">
    <property type="entry name" value="STRESS RESPONSE KINASE A"/>
    <property type="match status" value="1"/>
</dbReference>
<sequence length="328" mass="37426">MDAPQHAYADLGPATVLNAVDALGYRASGHLLALNSYENRVYQVGLEDAGFIVAKFYRPGRWSREAILEEHAFCNELVAAEIPVVGPLADDQGETLFEFEGFRFALYPRRGGRWPDLENPDNLEWLGRYLGRVHNVGQTRAFAHRPRLDAQSFGIESCQFILEGGFIPSHLDVAYRSLVEDLLKQIEAAYASAGRVETLRLHGDFHPGNILWTEAGPHFVDLDDCRTGPAVQDIWMLLSGERSEMALALSELIEGYELFRDFNRRELTLIEPLRTLRMIHYAAWLARRWDDPAFHQAFPWFNTDRYWEEHILSLREQAAAMNEPPLSV</sequence>
<evidence type="ECO:0000256" key="2">
    <source>
        <dbReference type="ARBA" id="ARBA00022527"/>
    </source>
</evidence>
<keyword evidence="8 11" id="KW-0067">ATP-binding</keyword>
<keyword evidence="7 11" id="KW-0418">Kinase</keyword>
<keyword evidence="3 11" id="KW-0597">Phosphoprotein</keyword>
<feature type="site" description="ATP" evidence="11">
    <location>
        <position position="36"/>
    </location>
</feature>
<comment type="function">
    <text evidence="11">A protein kinase that phosphorylates Ser and Thr residues. Probably acts to suppress the effects of stress linked to accumulation of reactive oxygen species. Probably involved in the extracytoplasmic stress response.</text>
</comment>
<keyword evidence="4 11" id="KW-0808">Transferase</keyword>
<feature type="binding site" evidence="11">
    <location>
        <position position="209"/>
    </location>
    <ligand>
        <name>Mg(2+)</name>
        <dbReference type="ChEBI" id="CHEBI:18420"/>
    </ligand>
</feature>
<protein>
    <recommendedName>
        <fullName evidence="11">Stress response kinase A</fullName>
        <ecNumber evidence="11">2.7.11.1</ecNumber>
    </recommendedName>
    <alternativeName>
        <fullName evidence="11">Serine/threonine-protein kinase SrkA</fullName>
    </alternativeName>
</protein>
<keyword evidence="6 11" id="KW-0547">Nucleotide-binding</keyword>
<proteinExistence type="inferred from homology"/>
<dbReference type="GO" id="GO:0005737">
    <property type="term" value="C:cytoplasm"/>
    <property type="evidence" value="ECO:0007669"/>
    <property type="project" value="UniProtKB-SubCell"/>
</dbReference>
<organism evidence="13 14">
    <name type="scientific">Thiohalobacter thiocyanaticus</name>
    <dbReference type="NCBI Taxonomy" id="585455"/>
    <lineage>
        <taxon>Bacteria</taxon>
        <taxon>Pseudomonadati</taxon>
        <taxon>Pseudomonadota</taxon>
        <taxon>Gammaproteobacteria</taxon>
        <taxon>Thiohalobacterales</taxon>
        <taxon>Thiohalobacteraceae</taxon>
        <taxon>Thiohalobacter</taxon>
    </lineage>
</organism>
<feature type="domain" description="Aminoglycoside phosphotransferase" evidence="12">
    <location>
        <begin position="35"/>
        <end position="264"/>
    </location>
</feature>
<dbReference type="EMBL" id="QZMU01000001">
    <property type="protein sequence ID" value="RRQ22231.1"/>
    <property type="molecule type" value="Genomic_DNA"/>
</dbReference>
<dbReference type="InterPro" id="IPR011009">
    <property type="entry name" value="Kinase-like_dom_sf"/>
</dbReference>
<evidence type="ECO:0000256" key="4">
    <source>
        <dbReference type="ARBA" id="ARBA00022679"/>
    </source>
</evidence>
<keyword evidence="2 11" id="KW-0723">Serine/threonine-protein kinase</keyword>
<evidence type="ECO:0000259" key="12">
    <source>
        <dbReference type="Pfam" id="PF01636"/>
    </source>
</evidence>
<evidence type="ECO:0000256" key="10">
    <source>
        <dbReference type="ARBA" id="ARBA00023016"/>
    </source>
</evidence>